<feature type="compositionally biased region" description="Pro residues" evidence="6">
    <location>
        <begin position="38"/>
        <end position="60"/>
    </location>
</feature>
<dbReference type="PANTHER" id="PTHR30480">
    <property type="entry name" value="BETA-HEXOSAMINIDASE-RELATED"/>
    <property type="match status" value="1"/>
</dbReference>
<feature type="signal peptide" evidence="7">
    <location>
        <begin position="1"/>
        <end position="18"/>
    </location>
</feature>
<keyword evidence="7" id="KW-0732">Signal</keyword>
<evidence type="ECO:0000256" key="7">
    <source>
        <dbReference type="SAM" id="SignalP"/>
    </source>
</evidence>
<dbReference type="EMBL" id="WPCU01000010">
    <property type="protein sequence ID" value="MVA77752.1"/>
    <property type="molecule type" value="Genomic_DNA"/>
</dbReference>
<evidence type="ECO:0000259" key="8">
    <source>
        <dbReference type="Pfam" id="PF00933"/>
    </source>
</evidence>
<dbReference type="GO" id="GO:0009254">
    <property type="term" value="P:peptidoglycan turnover"/>
    <property type="evidence" value="ECO:0007669"/>
    <property type="project" value="TreeGrafter"/>
</dbReference>
<dbReference type="EC" id="3.2.1.52" evidence="3"/>
<evidence type="ECO:0000313" key="9">
    <source>
        <dbReference type="EMBL" id="MVA77752.1"/>
    </source>
</evidence>
<dbReference type="PROSITE" id="PS00775">
    <property type="entry name" value="GLYCOSYL_HYDROL_F3"/>
    <property type="match status" value="1"/>
</dbReference>
<comment type="catalytic activity">
    <reaction evidence="1">
        <text>Hydrolysis of terminal non-reducing N-acetyl-D-hexosamine residues in N-acetyl-beta-D-hexosaminides.</text>
        <dbReference type="EC" id="3.2.1.52"/>
    </reaction>
</comment>
<evidence type="ECO:0000256" key="3">
    <source>
        <dbReference type="ARBA" id="ARBA00012663"/>
    </source>
</evidence>
<keyword evidence="4 9" id="KW-0378">Hydrolase</keyword>
<keyword evidence="5" id="KW-0326">Glycosidase</keyword>
<dbReference type="PROSITE" id="PS51257">
    <property type="entry name" value="PROKAR_LIPOPROTEIN"/>
    <property type="match status" value="1"/>
</dbReference>
<evidence type="ECO:0000313" key="10">
    <source>
        <dbReference type="Proteomes" id="UP000435304"/>
    </source>
</evidence>
<dbReference type="Gene3D" id="3.20.20.300">
    <property type="entry name" value="Glycoside hydrolase, family 3, N-terminal domain"/>
    <property type="match status" value="1"/>
</dbReference>
<sequence length="432" mass="44062">MRPAAPVRSALLAGLVTAALLTACAPDGQTAAPTPQTSAPPAPSPSPTGPAAPTPSPPAATTPASTSSAGTTPAAPPSPSPAPGSCRALAESMTPEEQVGQLVMVGVPATSDLAPQTAQVLAEHHVGSVLLLQNTEAGVDAVARLAEQARDAAGAPEGTTTMLAADQEGGLVQRLQGPGFDTIPSAREQAALSPEELEEAAETWGEQLRRAGVDYDLAPVADLVPEELEQVNEPIGRLDRGYGADPGTVASRVAAFVEGMDEAGVATSVKHFPGLGQVRGNTDFTADVVDRTTTGSDEELAGFRAAVEAEVDSVMVATATYTRLDPDHQAVFSEAVVTDLLRGELSFDGVVVSDDLGVAEAVADVDPERRLLDFLSAGGDLVITADPALTDEMVGGVLDAAEQDRELAAELPGHVTRVLALKAERGLADCDD</sequence>
<dbReference type="GO" id="GO:0004563">
    <property type="term" value="F:beta-N-acetylhexosaminidase activity"/>
    <property type="evidence" value="ECO:0007669"/>
    <property type="project" value="UniProtKB-EC"/>
</dbReference>
<protein>
    <recommendedName>
        <fullName evidence="3">beta-N-acetylhexosaminidase</fullName>
        <ecNumber evidence="3">3.2.1.52</ecNumber>
    </recommendedName>
</protein>
<feature type="domain" description="Glycoside hydrolase family 3 N-terminal" evidence="8">
    <location>
        <begin position="96"/>
        <end position="420"/>
    </location>
</feature>
<reference evidence="9 10" key="1">
    <citation type="submission" date="2019-12" db="EMBL/GenBank/DDBJ databases">
        <title>Auraticoccus cholistani sp. nov., an actinomycete isolated from soil of Cholistan desert.</title>
        <authorList>
            <person name="Cheema M.T."/>
        </authorList>
    </citation>
    <scope>NUCLEOTIDE SEQUENCE [LARGE SCALE GENOMIC DNA]</scope>
    <source>
        <strain evidence="9 10">F435</strain>
    </source>
</reference>
<evidence type="ECO:0000256" key="2">
    <source>
        <dbReference type="ARBA" id="ARBA00005336"/>
    </source>
</evidence>
<dbReference type="Proteomes" id="UP000435304">
    <property type="component" value="Unassembled WGS sequence"/>
</dbReference>
<dbReference type="AlphaFoldDB" id="A0A6A9V2D8"/>
<name>A0A6A9V2D8_9ACTN</name>
<comment type="similarity">
    <text evidence="2">Belongs to the glycosyl hydrolase 3 family.</text>
</comment>
<dbReference type="SUPFAM" id="SSF51445">
    <property type="entry name" value="(Trans)glycosidases"/>
    <property type="match status" value="1"/>
</dbReference>
<comment type="caution">
    <text evidence="9">The sequence shown here is derived from an EMBL/GenBank/DDBJ whole genome shotgun (WGS) entry which is preliminary data.</text>
</comment>
<evidence type="ECO:0000256" key="6">
    <source>
        <dbReference type="SAM" id="MobiDB-lite"/>
    </source>
</evidence>
<dbReference type="InterPro" id="IPR001764">
    <property type="entry name" value="Glyco_hydro_3_N"/>
</dbReference>
<accession>A0A6A9V2D8</accession>
<dbReference type="InterPro" id="IPR017853">
    <property type="entry name" value="GH"/>
</dbReference>
<dbReference type="PANTHER" id="PTHR30480:SF13">
    <property type="entry name" value="BETA-HEXOSAMINIDASE"/>
    <property type="match status" value="1"/>
</dbReference>
<dbReference type="Pfam" id="PF00933">
    <property type="entry name" value="Glyco_hydro_3"/>
    <property type="match status" value="1"/>
</dbReference>
<feature type="chain" id="PRO_5039325492" description="beta-N-acetylhexosaminidase" evidence="7">
    <location>
        <begin position="19"/>
        <end position="432"/>
    </location>
</feature>
<proteinExistence type="inferred from homology"/>
<organism evidence="9 10">
    <name type="scientific">Auraticoccus cholistanensis</name>
    <dbReference type="NCBI Taxonomy" id="2656650"/>
    <lineage>
        <taxon>Bacteria</taxon>
        <taxon>Bacillati</taxon>
        <taxon>Actinomycetota</taxon>
        <taxon>Actinomycetes</taxon>
        <taxon>Propionibacteriales</taxon>
        <taxon>Propionibacteriaceae</taxon>
        <taxon>Auraticoccus</taxon>
    </lineage>
</organism>
<dbReference type="InterPro" id="IPR036962">
    <property type="entry name" value="Glyco_hydro_3_N_sf"/>
</dbReference>
<dbReference type="RefSeq" id="WP_156611962.1">
    <property type="nucleotide sequence ID" value="NZ_WPCU01000010.1"/>
</dbReference>
<keyword evidence="10" id="KW-1185">Reference proteome</keyword>
<feature type="region of interest" description="Disordered" evidence="6">
    <location>
        <begin position="27"/>
        <end position="95"/>
    </location>
</feature>
<evidence type="ECO:0000256" key="1">
    <source>
        <dbReference type="ARBA" id="ARBA00001231"/>
    </source>
</evidence>
<dbReference type="InterPro" id="IPR019800">
    <property type="entry name" value="Glyco_hydro_3_AS"/>
</dbReference>
<dbReference type="GO" id="GO:0005975">
    <property type="term" value="P:carbohydrate metabolic process"/>
    <property type="evidence" value="ECO:0007669"/>
    <property type="project" value="InterPro"/>
</dbReference>
<evidence type="ECO:0000256" key="5">
    <source>
        <dbReference type="ARBA" id="ARBA00023295"/>
    </source>
</evidence>
<feature type="compositionally biased region" description="Low complexity" evidence="6">
    <location>
        <begin position="61"/>
        <end position="73"/>
    </location>
</feature>
<dbReference type="InterPro" id="IPR050226">
    <property type="entry name" value="NagZ_Beta-hexosaminidase"/>
</dbReference>
<evidence type="ECO:0000256" key="4">
    <source>
        <dbReference type="ARBA" id="ARBA00022801"/>
    </source>
</evidence>
<gene>
    <name evidence="9" type="ORF">GC722_17280</name>
</gene>